<sequence length="365" mass="42151">MWDKIIKVSERATTLGSIEKIESTPMIINENGVNFVVSVAKSLLKRPFNYPKPNTDNNNNNSCNISNESSIINNNNNNNNNNNINNTQKTETTPKKKFIDPFLPCDKDLFVQELYDRHNLVLNKYNVSNYHSIIATKEFENQTDPLNEFDFKAIWKCIRECNMLCFFNCGPNSGASQPHKHVQLLTTPFVAEEPHLKCPMESLFLKYKDQYETIVQIDQLPFKTAAIYYDPKKIEQFEKLEFNNNQQNSYELSNYLKNQYNSLLNHLDLNNDDSNTPSKTINSIDEIVNNQSSMEEQCKLKSYNFIMTKDWMFIVPRKNYQSNGISINSVGFTGAVLVRKDEELETLKSKGIISILKDVSFPTNQ</sequence>
<dbReference type="InParanoid" id="F1A5S5"/>
<dbReference type="STRING" id="5786.F1A5S5"/>
<dbReference type="GO" id="GO:0004780">
    <property type="term" value="F:sulfate adenylyltransferase (ADP) activity"/>
    <property type="evidence" value="ECO:0000318"/>
    <property type="project" value="GO_Central"/>
</dbReference>
<dbReference type="InterPro" id="IPR043171">
    <property type="entry name" value="Ap4A_phos1/2-like"/>
</dbReference>
<gene>
    <name evidence="4" type="ORF">DICPUDRAFT_44241</name>
</gene>
<evidence type="ECO:0000259" key="2">
    <source>
        <dbReference type="Pfam" id="PF09830"/>
    </source>
</evidence>
<protein>
    <submittedName>
        <fullName evidence="4">Uncharacterized protein</fullName>
    </submittedName>
</protein>
<dbReference type="InterPro" id="IPR036265">
    <property type="entry name" value="HIT-like_sf"/>
</dbReference>
<evidence type="ECO:0000256" key="1">
    <source>
        <dbReference type="SAM" id="MobiDB-lite"/>
    </source>
</evidence>
<evidence type="ECO:0000313" key="4">
    <source>
        <dbReference type="EMBL" id="EGC28455.1"/>
    </source>
</evidence>
<dbReference type="Proteomes" id="UP000001064">
    <property type="component" value="Unassembled WGS sequence"/>
</dbReference>
<organism evidence="4 5">
    <name type="scientific">Dictyostelium purpureum</name>
    <name type="common">Slime mold</name>
    <dbReference type="NCBI Taxonomy" id="5786"/>
    <lineage>
        <taxon>Eukaryota</taxon>
        <taxon>Amoebozoa</taxon>
        <taxon>Evosea</taxon>
        <taxon>Eumycetozoa</taxon>
        <taxon>Dictyostelia</taxon>
        <taxon>Dictyosteliales</taxon>
        <taxon>Dictyosteliaceae</taxon>
        <taxon>Dictyostelium</taxon>
    </lineage>
</organism>
<dbReference type="RefSeq" id="XP_003295018.1">
    <property type="nucleotide sequence ID" value="XM_003294970.1"/>
</dbReference>
<dbReference type="Gene3D" id="3.30.428.70">
    <property type="match status" value="1"/>
</dbReference>
<feature type="domain" description="Ap4A phosphorylase 1/2 N-terminal" evidence="3">
    <location>
        <begin position="82"/>
        <end position="204"/>
    </location>
</feature>
<dbReference type="InterPro" id="IPR053364">
    <property type="entry name" value="Fork-head_TF_regulator"/>
</dbReference>
<dbReference type="Pfam" id="PF19327">
    <property type="entry name" value="Ap4A_phos_N"/>
    <property type="match status" value="1"/>
</dbReference>
<dbReference type="GO" id="GO:0009164">
    <property type="term" value="P:nucleoside catabolic process"/>
    <property type="evidence" value="ECO:0000318"/>
    <property type="project" value="GO_Central"/>
</dbReference>
<dbReference type="OMA" id="DPFENPP"/>
<dbReference type="Pfam" id="PF09830">
    <property type="entry name" value="ATP_transf"/>
    <property type="match status" value="1"/>
</dbReference>
<dbReference type="eggNOG" id="ENOG502QRAQ">
    <property type="taxonomic scope" value="Eukaryota"/>
</dbReference>
<dbReference type="GO" id="GO:0008796">
    <property type="term" value="F:bis(5'-nucleosyl)-tetraphosphatase activity"/>
    <property type="evidence" value="ECO:0000318"/>
    <property type="project" value="GO_Central"/>
</dbReference>
<feature type="region of interest" description="Disordered" evidence="1">
    <location>
        <begin position="51"/>
        <end position="92"/>
    </location>
</feature>
<dbReference type="GO" id="GO:0009165">
    <property type="term" value="P:nucleotide biosynthetic process"/>
    <property type="evidence" value="ECO:0000318"/>
    <property type="project" value="GO_Central"/>
</dbReference>
<dbReference type="FunFam" id="3.30.428.70:FF:000003">
    <property type="entry name" value="Uncharacterized protein"/>
    <property type="match status" value="1"/>
</dbReference>
<evidence type="ECO:0000313" key="5">
    <source>
        <dbReference type="Proteomes" id="UP000001064"/>
    </source>
</evidence>
<dbReference type="InterPro" id="IPR045759">
    <property type="entry name" value="Ap4A_phos1/2_N"/>
</dbReference>
<dbReference type="EMBL" id="GL871629">
    <property type="protein sequence ID" value="EGC28455.1"/>
    <property type="molecule type" value="Genomic_DNA"/>
</dbReference>
<accession>F1A5S5</accession>
<dbReference type="GO" id="GO:0003877">
    <property type="term" value="F:ATP:ADP adenylyltransferase activity"/>
    <property type="evidence" value="ECO:0007669"/>
    <property type="project" value="InterPro"/>
</dbReference>
<dbReference type="PANTHER" id="PTHR42746">
    <property type="entry name" value="DIADENOSINE 5',5'''-P1,P4-TETRAPHOSPHATE PHOSPHORYLASE"/>
    <property type="match status" value="1"/>
</dbReference>
<feature type="domain" description="ATP adenylyltransferase C-terminal" evidence="2">
    <location>
        <begin position="237"/>
        <end position="362"/>
    </location>
</feature>
<keyword evidence="5" id="KW-1185">Reference proteome</keyword>
<dbReference type="KEGG" id="dpp:DICPUDRAFT_44241"/>
<reference evidence="5" key="1">
    <citation type="journal article" date="2011" name="Genome Biol.">
        <title>Comparative genomics of the social amoebae Dictyostelium discoideum and Dictyostelium purpureum.</title>
        <authorList>
            <consortium name="US DOE Joint Genome Institute (JGI-PGF)"/>
            <person name="Sucgang R."/>
            <person name="Kuo A."/>
            <person name="Tian X."/>
            <person name="Salerno W."/>
            <person name="Parikh A."/>
            <person name="Feasley C.L."/>
            <person name="Dalin E."/>
            <person name="Tu H."/>
            <person name="Huang E."/>
            <person name="Barry K."/>
            <person name="Lindquist E."/>
            <person name="Shapiro H."/>
            <person name="Bruce D."/>
            <person name="Schmutz J."/>
            <person name="Salamov A."/>
            <person name="Fey P."/>
            <person name="Gaudet P."/>
            <person name="Anjard C."/>
            <person name="Babu M.M."/>
            <person name="Basu S."/>
            <person name="Bushmanova Y."/>
            <person name="van der Wel H."/>
            <person name="Katoh-Kurasawa M."/>
            <person name="Dinh C."/>
            <person name="Coutinho P.M."/>
            <person name="Saito T."/>
            <person name="Elias M."/>
            <person name="Schaap P."/>
            <person name="Kay R.R."/>
            <person name="Henrissat B."/>
            <person name="Eichinger L."/>
            <person name="Rivero F."/>
            <person name="Putnam N.H."/>
            <person name="West C.M."/>
            <person name="Loomis W.F."/>
            <person name="Chisholm R.L."/>
            <person name="Shaulsky G."/>
            <person name="Strassmann J.E."/>
            <person name="Queller D.C."/>
            <person name="Kuspa A."/>
            <person name="Grigoriev I.V."/>
        </authorList>
    </citation>
    <scope>NUCLEOTIDE SEQUENCE [LARGE SCALE GENOMIC DNA]</scope>
    <source>
        <strain evidence="5">QSDP1</strain>
    </source>
</reference>
<dbReference type="PANTHER" id="PTHR42746:SF2">
    <property type="entry name" value="DIADENOSINE 5',5'''-P1,P4-TETRAPHOSPHATE PHOSPHORYLASE 2-RELATED"/>
    <property type="match status" value="1"/>
</dbReference>
<name>F1A5S5_DICPU</name>
<dbReference type="SUPFAM" id="SSF54197">
    <property type="entry name" value="HIT-like"/>
    <property type="match status" value="1"/>
</dbReference>
<dbReference type="VEuPathDB" id="AmoebaDB:DICPUDRAFT_44241"/>
<evidence type="ECO:0000259" key="3">
    <source>
        <dbReference type="Pfam" id="PF19327"/>
    </source>
</evidence>
<dbReference type="InterPro" id="IPR019200">
    <property type="entry name" value="ATP_adenylylTrfase_C"/>
</dbReference>
<proteinExistence type="predicted"/>
<dbReference type="OrthoDB" id="17043at2759"/>
<dbReference type="AlphaFoldDB" id="F1A5S5"/>
<dbReference type="GeneID" id="10510896"/>
<feature type="compositionally biased region" description="Low complexity" evidence="1">
    <location>
        <begin position="57"/>
        <end position="86"/>
    </location>
</feature>